<evidence type="ECO:0000313" key="3">
    <source>
        <dbReference type="Proteomes" id="UP001627154"/>
    </source>
</evidence>
<dbReference type="EMBL" id="JBJJXI010000037">
    <property type="protein sequence ID" value="KAL3402153.1"/>
    <property type="molecule type" value="Genomic_DNA"/>
</dbReference>
<evidence type="ECO:0000313" key="2">
    <source>
        <dbReference type="EMBL" id="KAL3402153.1"/>
    </source>
</evidence>
<evidence type="ECO:0008006" key="4">
    <source>
        <dbReference type="Google" id="ProtNLM"/>
    </source>
</evidence>
<protein>
    <recommendedName>
        <fullName evidence="4">Transmembrane protein</fullName>
    </recommendedName>
</protein>
<comment type="caution">
    <text evidence="2">The sequence shown here is derived from an EMBL/GenBank/DDBJ whole genome shotgun (WGS) entry which is preliminary data.</text>
</comment>
<evidence type="ECO:0000256" key="1">
    <source>
        <dbReference type="SAM" id="Phobius"/>
    </source>
</evidence>
<keyword evidence="3" id="KW-1185">Reference proteome</keyword>
<feature type="transmembrane region" description="Helical" evidence="1">
    <location>
        <begin position="31"/>
        <end position="54"/>
    </location>
</feature>
<proteinExistence type="predicted"/>
<accession>A0ABD2XAR0</accession>
<reference evidence="2 3" key="1">
    <citation type="journal article" date="2024" name="bioRxiv">
        <title>A reference genome for Trichogramma kaykai: A tiny desert-dwelling parasitoid wasp with competing sex-ratio distorters.</title>
        <authorList>
            <person name="Culotta J."/>
            <person name="Lindsey A.R."/>
        </authorList>
    </citation>
    <scope>NUCLEOTIDE SEQUENCE [LARGE SCALE GENOMIC DNA]</scope>
    <source>
        <strain evidence="2 3">KSX58</strain>
    </source>
</reference>
<keyword evidence="1" id="KW-1133">Transmembrane helix</keyword>
<name>A0ABD2XAR0_9HYME</name>
<gene>
    <name evidence="2" type="ORF">TKK_004704</name>
</gene>
<keyword evidence="1" id="KW-0472">Membrane</keyword>
<organism evidence="2 3">
    <name type="scientific">Trichogramma kaykai</name>
    <dbReference type="NCBI Taxonomy" id="54128"/>
    <lineage>
        <taxon>Eukaryota</taxon>
        <taxon>Metazoa</taxon>
        <taxon>Ecdysozoa</taxon>
        <taxon>Arthropoda</taxon>
        <taxon>Hexapoda</taxon>
        <taxon>Insecta</taxon>
        <taxon>Pterygota</taxon>
        <taxon>Neoptera</taxon>
        <taxon>Endopterygota</taxon>
        <taxon>Hymenoptera</taxon>
        <taxon>Apocrita</taxon>
        <taxon>Proctotrupomorpha</taxon>
        <taxon>Chalcidoidea</taxon>
        <taxon>Trichogrammatidae</taxon>
        <taxon>Trichogramma</taxon>
    </lineage>
</organism>
<sequence length="126" mass="14400">MPKKRAAHVRKVIASTRALLSNYNGFSKFGAFIYTLCACTVHVPYTGATVFLLLCERDFFKKKSYVRETPKRIGTCQVEGFVDLSSQSQSCCCNLTEKERRNLYSLQSHVHFSTLYTSPLTFFSYI</sequence>
<dbReference type="AlphaFoldDB" id="A0ABD2XAR0"/>
<dbReference type="Proteomes" id="UP001627154">
    <property type="component" value="Unassembled WGS sequence"/>
</dbReference>
<keyword evidence="1" id="KW-0812">Transmembrane</keyword>